<dbReference type="PANTHER" id="PTHR10953">
    <property type="entry name" value="UBIQUITIN-ACTIVATING ENZYME E1"/>
    <property type="match status" value="1"/>
</dbReference>
<reference evidence="3 4" key="1">
    <citation type="submission" date="2016-11" db="EMBL/GenBank/DDBJ databases">
        <authorList>
            <person name="Jaros S."/>
            <person name="Januszkiewicz K."/>
            <person name="Wedrychowicz H."/>
        </authorList>
    </citation>
    <scope>NUCLEOTIDE SEQUENCE [LARGE SCALE GENOMIC DNA]</scope>
    <source>
        <strain evidence="3 4">Con a/3</strain>
    </source>
</reference>
<dbReference type="OrthoDB" id="9804286at2"/>
<dbReference type="GO" id="GO:0004792">
    <property type="term" value="F:thiosulfate-cyanide sulfurtransferase activity"/>
    <property type="evidence" value="ECO:0007669"/>
    <property type="project" value="TreeGrafter"/>
</dbReference>
<dbReference type="PANTHER" id="PTHR10953:SF102">
    <property type="entry name" value="ADENYLYLTRANSFERASE AND SULFURTRANSFERASE MOCS3"/>
    <property type="match status" value="1"/>
</dbReference>
<comment type="caution">
    <text evidence="3">The sequence shown here is derived from an EMBL/GenBank/DDBJ whole genome shotgun (WGS) entry which is preliminary data.</text>
</comment>
<dbReference type="GO" id="GO:0008641">
    <property type="term" value="F:ubiquitin-like modifier activating enzyme activity"/>
    <property type="evidence" value="ECO:0007669"/>
    <property type="project" value="InterPro"/>
</dbReference>
<dbReference type="InterPro" id="IPR000594">
    <property type="entry name" value="ThiF_NAD_FAD-bd"/>
</dbReference>
<protein>
    <recommendedName>
        <fullName evidence="2">THIF-type NAD/FAD binding fold domain-containing protein</fullName>
    </recommendedName>
</protein>
<feature type="domain" description="THIF-type NAD/FAD binding fold" evidence="2">
    <location>
        <begin position="4"/>
        <end position="239"/>
    </location>
</feature>
<dbReference type="SUPFAM" id="SSF69572">
    <property type="entry name" value="Activating enzymes of the ubiquitin-like proteins"/>
    <property type="match status" value="1"/>
</dbReference>
<dbReference type="InterPro" id="IPR035985">
    <property type="entry name" value="Ubiquitin-activating_enz"/>
</dbReference>
<evidence type="ECO:0000313" key="3">
    <source>
        <dbReference type="EMBL" id="OOE09889.1"/>
    </source>
</evidence>
<dbReference type="RefSeq" id="WP_077365367.1">
    <property type="nucleotide sequence ID" value="NZ_MQMF01000005.1"/>
</dbReference>
<dbReference type="Gene3D" id="3.40.50.720">
    <property type="entry name" value="NAD(P)-binding Rossmann-like Domain"/>
    <property type="match status" value="1"/>
</dbReference>
<evidence type="ECO:0000259" key="2">
    <source>
        <dbReference type="Pfam" id="PF00899"/>
    </source>
</evidence>
<dbReference type="AlphaFoldDB" id="A0A1V3G5A0"/>
<comment type="similarity">
    <text evidence="1">Belongs to the HesA/MoeB/ThiF family.</text>
</comment>
<evidence type="ECO:0000313" key="4">
    <source>
        <dbReference type="Proteomes" id="UP000188597"/>
    </source>
</evidence>
<evidence type="ECO:0000256" key="1">
    <source>
        <dbReference type="ARBA" id="ARBA00009919"/>
    </source>
</evidence>
<name>A0A1V3G5A0_9BACL</name>
<dbReference type="InterPro" id="IPR045886">
    <property type="entry name" value="ThiF/MoeB/HesA"/>
</dbReference>
<dbReference type="CDD" id="cd00757">
    <property type="entry name" value="ThiF_MoeB_HesA_family"/>
    <property type="match status" value="1"/>
</dbReference>
<sequence length="335" mass="37319">MNRYEKQELFRPIGKEGQTILQTKTAVIAGVGALGSALAHQLTRAGIGRLILIDRDVVEKSNLQRQTLFIEKDSEDMVPKVIAAKERLNAINSSVVIEAHFEQITGHNAETLLKDADVVLDGTDNFETRYILNDVCMKNNIPYLYGGVAGSTGTVAVFIRDKTCCLRCLLGGRMSGETCDANGVIMPAVEITASYQTVEALKILTDQSNLIIPTMLTFDVWNRMNMETKLPLSKADCPVCIKNIFPALQKDFLEAVVLCGRKTVQLSTNRLFDLKQLESELALYHPILTPFLLRVTVNGLDVAIFKDGRIHIKGTEDTKIAQEMYEEFFARLVYE</sequence>
<dbReference type="GO" id="GO:0005737">
    <property type="term" value="C:cytoplasm"/>
    <property type="evidence" value="ECO:0007669"/>
    <property type="project" value="TreeGrafter"/>
</dbReference>
<dbReference type="Pfam" id="PF00899">
    <property type="entry name" value="ThiF"/>
    <property type="match status" value="1"/>
</dbReference>
<dbReference type="Proteomes" id="UP000188597">
    <property type="component" value="Unassembled WGS sequence"/>
</dbReference>
<dbReference type="GO" id="GO:0016779">
    <property type="term" value="F:nucleotidyltransferase activity"/>
    <property type="evidence" value="ECO:0007669"/>
    <property type="project" value="TreeGrafter"/>
</dbReference>
<accession>A0A1V3G5A0</accession>
<dbReference type="EMBL" id="MQMF01000005">
    <property type="protein sequence ID" value="OOE09889.1"/>
    <property type="molecule type" value="Genomic_DNA"/>
</dbReference>
<dbReference type="FunFam" id="3.40.50.720:FF:000080">
    <property type="entry name" value="Thiazole biosynthesis adenylyltransferase ThiF"/>
    <property type="match status" value="1"/>
</dbReference>
<gene>
    <name evidence="3" type="ORF">UN64_17840</name>
</gene>
<proteinExistence type="inferred from homology"/>
<organism evidence="3 4">
    <name type="scientific">Fictibacillus arsenicus</name>
    <dbReference type="NCBI Taxonomy" id="255247"/>
    <lineage>
        <taxon>Bacteria</taxon>
        <taxon>Bacillati</taxon>
        <taxon>Bacillota</taxon>
        <taxon>Bacilli</taxon>
        <taxon>Bacillales</taxon>
        <taxon>Fictibacillaceae</taxon>
        <taxon>Fictibacillus</taxon>
    </lineage>
</organism>